<gene>
    <name evidence="2" type="ORF">CPB84DRAFT_1846711</name>
</gene>
<protein>
    <submittedName>
        <fullName evidence="2">Uncharacterized protein</fullName>
    </submittedName>
</protein>
<feature type="region of interest" description="Disordered" evidence="1">
    <location>
        <begin position="17"/>
        <end position="37"/>
    </location>
</feature>
<feature type="region of interest" description="Disordered" evidence="1">
    <location>
        <begin position="170"/>
        <end position="196"/>
    </location>
</feature>
<organism evidence="2 3">
    <name type="scientific">Gymnopilus junonius</name>
    <name type="common">Spectacular rustgill mushroom</name>
    <name type="synonym">Gymnopilus spectabilis subsp. junonius</name>
    <dbReference type="NCBI Taxonomy" id="109634"/>
    <lineage>
        <taxon>Eukaryota</taxon>
        <taxon>Fungi</taxon>
        <taxon>Dikarya</taxon>
        <taxon>Basidiomycota</taxon>
        <taxon>Agaricomycotina</taxon>
        <taxon>Agaricomycetes</taxon>
        <taxon>Agaricomycetidae</taxon>
        <taxon>Agaricales</taxon>
        <taxon>Agaricineae</taxon>
        <taxon>Hymenogastraceae</taxon>
        <taxon>Gymnopilus</taxon>
    </lineage>
</organism>
<evidence type="ECO:0000313" key="3">
    <source>
        <dbReference type="Proteomes" id="UP000724874"/>
    </source>
</evidence>
<feature type="compositionally biased region" description="Low complexity" evidence="1">
    <location>
        <begin position="23"/>
        <end position="37"/>
    </location>
</feature>
<reference evidence="2" key="1">
    <citation type="submission" date="2020-11" db="EMBL/GenBank/DDBJ databases">
        <authorList>
            <consortium name="DOE Joint Genome Institute"/>
            <person name="Ahrendt S."/>
            <person name="Riley R."/>
            <person name="Andreopoulos W."/>
            <person name="LaButti K."/>
            <person name="Pangilinan J."/>
            <person name="Ruiz-duenas F.J."/>
            <person name="Barrasa J.M."/>
            <person name="Sanchez-Garcia M."/>
            <person name="Camarero S."/>
            <person name="Miyauchi S."/>
            <person name="Serrano A."/>
            <person name="Linde D."/>
            <person name="Babiker R."/>
            <person name="Drula E."/>
            <person name="Ayuso-Fernandez I."/>
            <person name="Pacheco R."/>
            <person name="Padilla G."/>
            <person name="Ferreira P."/>
            <person name="Barriuso J."/>
            <person name="Kellner H."/>
            <person name="Castanera R."/>
            <person name="Alfaro M."/>
            <person name="Ramirez L."/>
            <person name="Pisabarro A.G."/>
            <person name="Kuo A."/>
            <person name="Tritt A."/>
            <person name="Lipzen A."/>
            <person name="He G."/>
            <person name="Yan M."/>
            <person name="Ng V."/>
            <person name="Cullen D."/>
            <person name="Martin F."/>
            <person name="Rosso M.-N."/>
            <person name="Henrissat B."/>
            <person name="Hibbett D."/>
            <person name="Martinez A.T."/>
            <person name="Grigoriev I.V."/>
        </authorList>
    </citation>
    <scope>NUCLEOTIDE SEQUENCE</scope>
    <source>
        <strain evidence="2">AH 44721</strain>
    </source>
</reference>
<feature type="compositionally biased region" description="Polar residues" evidence="1">
    <location>
        <begin position="181"/>
        <end position="196"/>
    </location>
</feature>
<dbReference type="EMBL" id="JADNYJ010000040">
    <property type="protein sequence ID" value="KAF8901718.1"/>
    <property type="molecule type" value="Genomic_DNA"/>
</dbReference>
<name>A0A9P5NRR2_GYMJU</name>
<dbReference type="AlphaFoldDB" id="A0A9P5NRR2"/>
<keyword evidence="3" id="KW-1185">Reference proteome</keyword>
<proteinExistence type="predicted"/>
<sequence length="196" mass="22111">MSLATCSRRVTSLQALSRHYSSDKGSSSPLSSKVQSNKTLPPAKMRALIALYHQADSWITRDNLEQRIDQAFIPELGLSPRHALDVDVESGRERGWIRVDDLDKYHKLTRMAPKLAQWNRALASDIMSNSDTDWSLQPSKRELKVVEALYGMEAPNDNLLLPGLEILQETMGGPSDRKKGASNTQDLDWQNRRQNP</sequence>
<evidence type="ECO:0000256" key="1">
    <source>
        <dbReference type="SAM" id="MobiDB-lite"/>
    </source>
</evidence>
<accession>A0A9P5NRR2</accession>
<dbReference type="Proteomes" id="UP000724874">
    <property type="component" value="Unassembled WGS sequence"/>
</dbReference>
<dbReference type="OrthoDB" id="5597211at2759"/>
<comment type="caution">
    <text evidence="2">The sequence shown here is derived from an EMBL/GenBank/DDBJ whole genome shotgun (WGS) entry which is preliminary data.</text>
</comment>
<evidence type="ECO:0000313" key="2">
    <source>
        <dbReference type="EMBL" id="KAF8901718.1"/>
    </source>
</evidence>